<reference evidence="1" key="1">
    <citation type="submission" date="2020-06" db="EMBL/GenBank/DDBJ databases">
        <title>WGS assembly of Ceratodon purpureus strain R40.</title>
        <authorList>
            <person name="Carey S.B."/>
            <person name="Jenkins J."/>
            <person name="Shu S."/>
            <person name="Lovell J.T."/>
            <person name="Sreedasyam A."/>
            <person name="Maumus F."/>
            <person name="Tiley G.P."/>
            <person name="Fernandez-Pozo N."/>
            <person name="Barry K."/>
            <person name="Chen C."/>
            <person name="Wang M."/>
            <person name="Lipzen A."/>
            <person name="Daum C."/>
            <person name="Saski C.A."/>
            <person name="Payton A.C."/>
            <person name="Mcbreen J.C."/>
            <person name="Conrad R.E."/>
            <person name="Kollar L.M."/>
            <person name="Olsson S."/>
            <person name="Huttunen S."/>
            <person name="Landis J.B."/>
            <person name="Wickett N.J."/>
            <person name="Johnson M.G."/>
            <person name="Rensing S.A."/>
            <person name="Grimwood J."/>
            <person name="Schmutz J."/>
            <person name="Mcdaniel S.F."/>
        </authorList>
    </citation>
    <scope>NUCLEOTIDE SEQUENCE</scope>
    <source>
        <strain evidence="1">R40</strain>
    </source>
</reference>
<sequence>MQDAATRAGQCHNRRIPPRVVAAPGKFSHLLCKNIFSQYTKHIIKTKIHYIAPQSLVQPTSHRTHTTHTCCQPLPFTFDTFSQIHQKLLNTHPSSTLFNNLWQNWSRQLREVNSVASSACNCRWPHTGVLFQFRKVNSKRISKLVEEESCLLPSPIVNTLNAHQPRQIKKK</sequence>
<evidence type="ECO:0000313" key="2">
    <source>
        <dbReference type="Proteomes" id="UP000822688"/>
    </source>
</evidence>
<comment type="caution">
    <text evidence="1">The sequence shown here is derived from an EMBL/GenBank/DDBJ whole genome shotgun (WGS) entry which is preliminary data.</text>
</comment>
<keyword evidence="2" id="KW-1185">Reference proteome</keyword>
<dbReference type="EMBL" id="CM026428">
    <property type="protein sequence ID" value="KAG0565625.1"/>
    <property type="molecule type" value="Genomic_DNA"/>
</dbReference>
<proteinExistence type="predicted"/>
<name>A0A8T0H4G5_CERPU</name>
<protein>
    <submittedName>
        <fullName evidence="1">Uncharacterized protein</fullName>
    </submittedName>
</protein>
<dbReference type="AlphaFoldDB" id="A0A8T0H4G5"/>
<evidence type="ECO:0000313" key="1">
    <source>
        <dbReference type="EMBL" id="KAG0565625.1"/>
    </source>
</evidence>
<dbReference type="Proteomes" id="UP000822688">
    <property type="component" value="Chromosome 7"/>
</dbReference>
<accession>A0A8T0H4G5</accession>
<organism evidence="1 2">
    <name type="scientific">Ceratodon purpureus</name>
    <name type="common">Fire moss</name>
    <name type="synonym">Dicranum purpureum</name>
    <dbReference type="NCBI Taxonomy" id="3225"/>
    <lineage>
        <taxon>Eukaryota</taxon>
        <taxon>Viridiplantae</taxon>
        <taxon>Streptophyta</taxon>
        <taxon>Embryophyta</taxon>
        <taxon>Bryophyta</taxon>
        <taxon>Bryophytina</taxon>
        <taxon>Bryopsida</taxon>
        <taxon>Dicranidae</taxon>
        <taxon>Pseudoditrichales</taxon>
        <taxon>Ditrichaceae</taxon>
        <taxon>Ceratodon</taxon>
    </lineage>
</organism>
<gene>
    <name evidence="1" type="ORF">KC19_7G002100</name>
</gene>